<dbReference type="Gramene" id="PRQ56671">
    <property type="protein sequence ID" value="PRQ56671"/>
    <property type="gene ID" value="RchiOBHm_Chr1g0339871"/>
</dbReference>
<proteinExistence type="predicted"/>
<keyword evidence="2" id="KW-1185">Reference proteome</keyword>
<dbReference type="EMBL" id="PDCK01000039">
    <property type="protein sequence ID" value="PRQ56671.1"/>
    <property type="molecule type" value="Genomic_DNA"/>
</dbReference>
<dbReference type="AlphaFoldDB" id="A0A2P6SDA7"/>
<dbReference type="Proteomes" id="UP000238479">
    <property type="component" value="Chromosome 1"/>
</dbReference>
<reference evidence="1 2" key="1">
    <citation type="journal article" date="2018" name="Nat. Genet.">
        <title>The Rosa genome provides new insights in the design of modern roses.</title>
        <authorList>
            <person name="Bendahmane M."/>
        </authorList>
    </citation>
    <scope>NUCLEOTIDE SEQUENCE [LARGE SCALE GENOMIC DNA]</scope>
    <source>
        <strain evidence="2">cv. Old Blush</strain>
    </source>
</reference>
<accession>A0A2P6SDA7</accession>
<name>A0A2P6SDA7_ROSCH</name>
<evidence type="ECO:0000313" key="2">
    <source>
        <dbReference type="Proteomes" id="UP000238479"/>
    </source>
</evidence>
<organism evidence="1 2">
    <name type="scientific">Rosa chinensis</name>
    <name type="common">China rose</name>
    <dbReference type="NCBI Taxonomy" id="74649"/>
    <lineage>
        <taxon>Eukaryota</taxon>
        <taxon>Viridiplantae</taxon>
        <taxon>Streptophyta</taxon>
        <taxon>Embryophyta</taxon>
        <taxon>Tracheophyta</taxon>
        <taxon>Spermatophyta</taxon>
        <taxon>Magnoliopsida</taxon>
        <taxon>eudicotyledons</taxon>
        <taxon>Gunneridae</taxon>
        <taxon>Pentapetalae</taxon>
        <taxon>rosids</taxon>
        <taxon>fabids</taxon>
        <taxon>Rosales</taxon>
        <taxon>Rosaceae</taxon>
        <taxon>Rosoideae</taxon>
        <taxon>Rosoideae incertae sedis</taxon>
        <taxon>Rosa</taxon>
    </lineage>
</organism>
<gene>
    <name evidence="1" type="ORF">RchiOBHm_Chr1g0339871</name>
</gene>
<dbReference type="OMA" id="FIAIDCH"/>
<sequence length="120" mass="13503">MVLTLVEAALVAFIAIDCHWDKALSLLLVIILRGMIYTHKADYGIEDEYDTRGRTWEPLLNQQTSQASGSTKGDGRVTHSNIWSSRIGDKVFLLCNIFNPQSCTLIPYKHAFLSLLDYAI</sequence>
<evidence type="ECO:0000313" key="1">
    <source>
        <dbReference type="EMBL" id="PRQ56671.1"/>
    </source>
</evidence>
<protein>
    <submittedName>
        <fullName evidence="1">Uncharacterized protein</fullName>
    </submittedName>
</protein>
<comment type="caution">
    <text evidence="1">The sequence shown here is derived from an EMBL/GenBank/DDBJ whole genome shotgun (WGS) entry which is preliminary data.</text>
</comment>